<dbReference type="Proteomes" id="UP000821845">
    <property type="component" value="Chromosome 11"/>
</dbReference>
<reference evidence="1" key="1">
    <citation type="submission" date="2020-05" db="EMBL/GenBank/DDBJ databases">
        <title>Large-scale comparative analyses of tick genomes elucidate their genetic diversity and vector capacities.</title>
        <authorList>
            <person name="Jia N."/>
            <person name="Wang J."/>
            <person name="Shi W."/>
            <person name="Du L."/>
            <person name="Sun Y."/>
            <person name="Zhan W."/>
            <person name="Jiang J."/>
            <person name="Wang Q."/>
            <person name="Zhang B."/>
            <person name="Ji P."/>
            <person name="Sakyi L.B."/>
            <person name="Cui X."/>
            <person name="Yuan T."/>
            <person name="Jiang B."/>
            <person name="Yang W."/>
            <person name="Lam T.T.-Y."/>
            <person name="Chang Q."/>
            <person name="Ding S."/>
            <person name="Wang X."/>
            <person name="Zhu J."/>
            <person name="Ruan X."/>
            <person name="Zhao L."/>
            <person name="Wei J."/>
            <person name="Que T."/>
            <person name="Du C."/>
            <person name="Cheng J."/>
            <person name="Dai P."/>
            <person name="Han X."/>
            <person name="Huang E."/>
            <person name="Gao Y."/>
            <person name="Liu J."/>
            <person name="Shao H."/>
            <person name="Ye R."/>
            <person name="Li L."/>
            <person name="Wei W."/>
            <person name="Wang X."/>
            <person name="Wang C."/>
            <person name="Yang T."/>
            <person name="Huo Q."/>
            <person name="Li W."/>
            <person name="Guo W."/>
            <person name="Chen H."/>
            <person name="Zhou L."/>
            <person name="Ni X."/>
            <person name="Tian J."/>
            <person name="Zhou Y."/>
            <person name="Sheng Y."/>
            <person name="Liu T."/>
            <person name="Pan Y."/>
            <person name="Xia L."/>
            <person name="Li J."/>
            <person name="Zhao F."/>
            <person name="Cao W."/>
        </authorList>
    </citation>
    <scope>NUCLEOTIDE SEQUENCE</scope>
    <source>
        <strain evidence="1">Hyas-2018</strain>
    </source>
</reference>
<dbReference type="EMBL" id="CM023491">
    <property type="protein sequence ID" value="KAH6940799.1"/>
    <property type="molecule type" value="Genomic_DNA"/>
</dbReference>
<keyword evidence="2" id="KW-1185">Reference proteome</keyword>
<proteinExistence type="predicted"/>
<gene>
    <name evidence="1" type="ORF">HPB50_006874</name>
</gene>
<accession>A0ACB7T3Q6</accession>
<evidence type="ECO:0000313" key="2">
    <source>
        <dbReference type="Proteomes" id="UP000821845"/>
    </source>
</evidence>
<evidence type="ECO:0000313" key="1">
    <source>
        <dbReference type="EMBL" id="KAH6940799.1"/>
    </source>
</evidence>
<sequence>MRLLKTNIDPVAEMIRDVTLRGTRYGVTVFTNTPQSLTNMQRVIQTNSVTRTAVSMRVPERRRPHVKFPGVDPDVGAEVFLRELNARNPTLNLNLETCRVRVSLRERGGTKSHVAEVDPGAFRRIMACPRLTLGWTKVRAAEDLHVPLCTFCASYGHRRSTCPDAAQPSRAVCTRCGAEGHVGTNCAVRAGGAAECCAACRHAGLETAGHAAGSEACPLCGTGSRG</sequence>
<organism evidence="1 2">
    <name type="scientific">Hyalomma asiaticum</name>
    <name type="common">Tick</name>
    <dbReference type="NCBI Taxonomy" id="266040"/>
    <lineage>
        <taxon>Eukaryota</taxon>
        <taxon>Metazoa</taxon>
        <taxon>Ecdysozoa</taxon>
        <taxon>Arthropoda</taxon>
        <taxon>Chelicerata</taxon>
        <taxon>Arachnida</taxon>
        <taxon>Acari</taxon>
        <taxon>Parasitiformes</taxon>
        <taxon>Ixodida</taxon>
        <taxon>Ixodoidea</taxon>
        <taxon>Ixodidae</taxon>
        <taxon>Hyalomminae</taxon>
        <taxon>Hyalomma</taxon>
    </lineage>
</organism>
<comment type="caution">
    <text evidence="1">The sequence shown here is derived from an EMBL/GenBank/DDBJ whole genome shotgun (WGS) entry which is preliminary data.</text>
</comment>
<protein>
    <submittedName>
        <fullName evidence="1">Uncharacterized protein</fullName>
    </submittedName>
</protein>
<name>A0ACB7T3Q6_HYAAI</name>